<name>A0ABU1UVR5_9GAMM</name>
<dbReference type="InterPro" id="IPR013762">
    <property type="entry name" value="Integrase-like_cat_sf"/>
</dbReference>
<keyword evidence="3" id="KW-1185">Reference proteome</keyword>
<proteinExistence type="predicted"/>
<sequence length="667" mass="75931">MNASTLRFCDTHISLIASELCNYQPITYPPPDDFYVSVDSDGKPLSKYCDERWDFHAYSRSSFNFNIQKLTPKNKDLLKQVTFLYLYHMPLFPGTVKSIQSTFKLLSKLCKFADLHNITINQIYRFPRLASDLIDFLSPPQHRRVLGILNALLRAENVLGWKIADVAFIEKLVQLQISHIPVQNAYIPPRIWMSLIRSTELVMDAFEMKQAAFAKAWTWVHDAYRHNIENGHSQKSPFVNAGRDTSVKGQMKPSRAKRRIYRGGATVFFEDYGIADLLNRWVGYIPTQKYELQALSVYANLVRDCAFTFILAHSIQRLGEGLSMRSDCFIEDDDPTLGKVALLAGETTKTDPDSDARWVVPTSVERAVKILNFFSRLRLDTTFKVVPQDVQINPYLMTGKIEHWGSGTSSIKVYQWDLGKFVELNPLAFPEKEFIITKDDYNIAYQLTPTLTEKLWFKVDGSWSFNAHQLRRTLAVNLFASNVPDEIIQWMMKHKTVYQSYYYGRNYTRLITNANASDAVTVEANRSAVRELIEIAENSIGDSVHATGKNLIAVNTLKLIEDRDYKKLEELAKSGEASCRRTLLGFCMTQSCEYGGVESAVHCAGVDGKGPCKDAVFSKRNEKGLKALYDANAIELTNLIKNTPRHSKLKAENEAIEVYFHATSQKC</sequence>
<comment type="caution">
    <text evidence="2">The sequence shown here is derived from an EMBL/GenBank/DDBJ whole genome shotgun (WGS) entry which is preliminary data.</text>
</comment>
<dbReference type="SUPFAM" id="SSF56349">
    <property type="entry name" value="DNA breaking-rejoining enzymes"/>
    <property type="match status" value="1"/>
</dbReference>
<dbReference type="Proteomes" id="UP001253595">
    <property type="component" value="Unassembled WGS sequence"/>
</dbReference>
<evidence type="ECO:0000313" key="3">
    <source>
        <dbReference type="Proteomes" id="UP001253595"/>
    </source>
</evidence>
<organism evidence="2 3">
    <name type="scientific">Cellvibrio fibrivorans</name>
    <dbReference type="NCBI Taxonomy" id="126350"/>
    <lineage>
        <taxon>Bacteria</taxon>
        <taxon>Pseudomonadati</taxon>
        <taxon>Pseudomonadota</taxon>
        <taxon>Gammaproteobacteria</taxon>
        <taxon>Cellvibrionales</taxon>
        <taxon>Cellvibrionaceae</taxon>
        <taxon>Cellvibrio</taxon>
    </lineage>
</organism>
<dbReference type="Gene3D" id="1.10.443.10">
    <property type="entry name" value="Intergrase catalytic core"/>
    <property type="match status" value="1"/>
</dbReference>
<evidence type="ECO:0000256" key="1">
    <source>
        <dbReference type="ARBA" id="ARBA00023172"/>
    </source>
</evidence>
<gene>
    <name evidence="2" type="ORF">J2X05_001290</name>
</gene>
<dbReference type="InterPro" id="IPR011010">
    <property type="entry name" value="DNA_brk_join_enz"/>
</dbReference>
<evidence type="ECO:0000313" key="2">
    <source>
        <dbReference type="EMBL" id="MDR7089284.1"/>
    </source>
</evidence>
<dbReference type="EMBL" id="JAVDVX010000002">
    <property type="protein sequence ID" value="MDR7089284.1"/>
    <property type="molecule type" value="Genomic_DNA"/>
</dbReference>
<protein>
    <recommendedName>
        <fullName evidence="4">Tyr recombinase domain-containing protein</fullName>
    </recommendedName>
</protein>
<evidence type="ECO:0008006" key="4">
    <source>
        <dbReference type="Google" id="ProtNLM"/>
    </source>
</evidence>
<accession>A0ABU1UVR5</accession>
<reference evidence="2 3" key="1">
    <citation type="submission" date="2023-07" db="EMBL/GenBank/DDBJ databases">
        <title>Sorghum-associated microbial communities from plants grown in Nebraska, USA.</title>
        <authorList>
            <person name="Schachtman D."/>
        </authorList>
    </citation>
    <scope>NUCLEOTIDE SEQUENCE [LARGE SCALE GENOMIC DNA]</scope>
    <source>
        <strain evidence="2 3">BE190</strain>
    </source>
</reference>
<keyword evidence="1" id="KW-0233">DNA recombination</keyword>
<dbReference type="RefSeq" id="WP_151030862.1">
    <property type="nucleotide sequence ID" value="NZ_JAVDVX010000002.1"/>
</dbReference>